<feature type="transmembrane region" description="Helical" evidence="5">
    <location>
        <begin position="206"/>
        <end position="227"/>
    </location>
</feature>
<dbReference type="InterPro" id="IPR036259">
    <property type="entry name" value="MFS_trans_sf"/>
</dbReference>
<evidence type="ECO:0000259" key="6">
    <source>
        <dbReference type="PROSITE" id="PS50850"/>
    </source>
</evidence>
<evidence type="ECO:0000256" key="1">
    <source>
        <dbReference type="ARBA" id="ARBA00004141"/>
    </source>
</evidence>
<dbReference type="PROSITE" id="PS50850">
    <property type="entry name" value="MFS"/>
    <property type="match status" value="1"/>
</dbReference>
<dbReference type="GO" id="GO:0016020">
    <property type="term" value="C:membrane"/>
    <property type="evidence" value="ECO:0007669"/>
    <property type="project" value="UniProtKB-SubCell"/>
</dbReference>
<dbReference type="AlphaFoldDB" id="A0AAN8PR69"/>
<gene>
    <name evidence="8" type="ORF">RUM43_013746</name>
</gene>
<comment type="caution">
    <text evidence="8">The sequence shown here is derived from an EMBL/GenBank/DDBJ whole genome shotgun (WGS) entry which is preliminary data.</text>
</comment>
<feature type="transmembrane region" description="Helical" evidence="5">
    <location>
        <begin position="352"/>
        <end position="374"/>
    </location>
</feature>
<proteinExistence type="predicted"/>
<dbReference type="InterPro" id="IPR005828">
    <property type="entry name" value="MFS_sugar_transport-like"/>
</dbReference>
<name>A0AAN8PR69_POLSC</name>
<organism evidence="8 9">
    <name type="scientific">Polyplax serrata</name>
    <name type="common">Common mouse louse</name>
    <dbReference type="NCBI Taxonomy" id="468196"/>
    <lineage>
        <taxon>Eukaryota</taxon>
        <taxon>Metazoa</taxon>
        <taxon>Ecdysozoa</taxon>
        <taxon>Arthropoda</taxon>
        <taxon>Hexapoda</taxon>
        <taxon>Insecta</taxon>
        <taxon>Pterygota</taxon>
        <taxon>Neoptera</taxon>
        <taxon>Paraneoptera</taxon>
        <taxon>Psocodea</taxon>
        <taxon>Troctomorpha</taxon>
        <taxon>Phthiraptera</taxon>
        <taxon>Anoplura</taxon>
        <taxon>Polyplacidae</taxon>
        <taxon>Polyplax</taxon>
    </lineage>
</organism>
<feature type="transmembrane region" description="Helical" evidence="5">
    <location>
        <begin position="295"/>
        <end position="312"/>
    </location>
</feature>
<dbReference type="SUPFAM" id="SSF103473">
    <property type="entry name" value="MFS general substrate transporter"/>
    <property type="match status" value="1"/>
</dbReference>
<feature type="transmembrane region" description="Helical" evidence="5">
    <location>
        <begin position="380"/>
        <end position="397"/>
    </location>
</feature>
<feature type="transmembrane region" description="Helical" evidence="5">
    <location>
        <begin position="119"/>
        <end position="139"/>
    </location>
</feature>
<sequence>MIIDEIFKQSGEFGPAQWCLLSLFSLVNIFSAFHYFAQTFITLTPKELCGVANDNYTLAPTNYTNFTTWSGWEFVTLTTELNWTCSDAWKSSLIQSTFFIGSVTGTLVLGSLSDSYGRVPMLITAHFLAVIGNLLTVYLHTTIWTLSLARSIAGIATDSNFFMMYIIVMEYVKPSLRTIGLNLCIGLWYCVGCILTPWLAILTKNWRTFLLVISIPNLVIPIICFFIPESAQWLLSVGRTNDAMACYQKVAHINGKEIPNHIIQRFKAYAASNDVHTNTVNLVGLFKTPRLRRKTCVLIFKTIVLSLCYDAIARNVEGLGLDPFTVFTITSCSILPSCFVILLLQDRNGRKILAISFLLLTGLFNFIQGGVIIFGTNITFSAAILGLFGRFSVNIAYNSGTQYAAELIPTQARGQGLALMHAIGYAATFFSPQILFLMNFWAAAPQMILGLLSVFGATLCLFLPETLNRLLPITLQDGERFGENEKFWDFLKSIIFDVVEKNPIPPGAIDKLLKNFGLSENGNNLFCGLLMLVQALMRLPADTLKENDLKQSLKELKFSDECSNEFVVAFQNKKHDLHSSISKFGSEYFHKLVKFNWRIDITVASNFLAKSLDTIIIFEIQLSNGETEVFEISIAKFQQLRFYVASLLKEIEFIEKKNVFKI</sequence>
<comment type="subcellular location">
    <subcellularLocation>
        <location evidence="1">Membrane</location>
        <topology evidence="1">Multi-pass membrane protein</topology>
    </subcellularLocation>
</comment>
<dbReference type="PANTHER" id="PTHR24064">
    <property type="entry name" value="SOLUTE CARRIER FAMILY 22 MEMBER"/>
    <property type="match status" value="1"/>
</dbReference>
<accession>A0AAN8PR69</accession>
<evidence type="ECO:0000256" key="4">
    <source>
        <dbReference type="ARBA" id="ARBA00023136"/>
    </source>
</evidence>
<evidence type="ECO:0000313" key="9">
    <source>
        <dbReference type="Proteomes" id="UP001372834"/>
    </source>
</evidence>
<feature type="domain" description="Major facilitator superfamily (MFS) profile" evidence="6">
    <location>
        <begin position="20"/>
        <end position="468"/>
    </location>
</feature>
<keyword evidence="4 5" id="KW-0472">Membrane</keyword>
<dbReference type="Proteomes" id="UP001372834">
    <property type="component" value="Unassembled WGS sequence"/>
</dbReference>
<evidence type="ECO:0008006" key="10">
    <source>
        <dbReference type="Google" id="ProtNLM"/>
    </source>
</evidence>
<dbReference type="EMBL" id="JAWJWE010000008">
    <property type="protein sequence ID" value="KAK6631682.1"/>
    <property type="molecule type" value="Genomic_DNA"/>
</dbReference>
<evidence type="ECO:0000259" key="7">
    <source>
        <dbReference type="PROSITE" id="PS51269"/>
    </source>
</evidence>
<dbReference type="Pfam" id="PF00083">
    <property type="entry name" value="Sugar_tr"/>
    <property type="match status" value="1"/>
</dbReference>
<feature type="transmembrane region" description="Helical" evidence="5">
    <location>
        <begin position="18"/>
        <end position="37"/>
    </location>
</feature>
<feature type="transmembrane region" description="Helical" evidence="5">
    <location>
        <begin position="93"/>
        <end position="112"/>
    </location>
</feature>
<feature type="transmembrane region" description="Helical" evidence="5">
    <location>
        <begin position="418"/>
        <end position="441"/>
    </location>
</feature>
<reference evidence="8 9" key="1">
    <citation type="submission" date="2023-10" db="EMBL/GenBank/DDBJ databases">
        <title>Genomes of two closely related lineages of the louse Polyplax serrata with different host specificities.</title>
        <authorList>
            <person name="Martinu J."/>
            <person name="Tarabai H."/>
            <person name="Stefka J."/>
            <person name="Hypsa V."/>
        </authorList>
    </citation>
    <scope>NUCLEOTIDE SEQUENCE [LARGE SCALE GENOMIC DNA]</scope>
    <source>
        <strain evidence="8">HR10_N</strain>
    </source>
</reference>
<dbReference type="InterPro" id="IPR017920">
    <property type="entry name" value="COMM"/>
</dbReference>
<keyword evidence="3 5" id="KW-1133">Transmembrane helix</keyword>
<dbReference type="GO" id="GO:0022857">
    <property type="term" value="F:transmembrane transporter activity"/>
    <property type="evidence" value="ECO:0007669"/>
    <property type="project" value="InterPro"/>
</dbReference>
<dbReference type="Gene3D" id="1.20.1250.20">
    <property type="entry name" value="MFS general substrate transporter like domains"/>
    <property type="match status" value="1"/>
</dbReference>
<feature type="transmembrane region" description="Helical" evidence="5">
    <location>
        <begin position="179"/>
        <end position="200"/>
    </location>
</feature>
<evidence type="ECO:0000256" key="3">
    <source>
        <dbReference type="ARBA" id="ARBA00022989"/>
    </source>
</evidence>
<feature type="domain" description="COMM" evidence="7">
    <location>
        <begin position="591"/>
        <end position="655"/>
    </location>
</feature>
<dbReference type="Pfam" id="PF07258">
    <property type="entry name" value="COMM_domain"/>
    <property type="match status" value="1"/>
</dbReference>
<keyword evidence="2 5" id="KW-0812">Transmembrane</keyword>
<dbReference type="PROSITE" id="PS51269">
    <property type="entry name" value="COMM"/>
    <property type="match status" value="1"/>
</dbReference>
<dbReference type="InterPro" id="IPR020846">
    <property type="entry name" value="MFS_dom"/>
</dbReference>
<evidence type="ECO:0000256" key="2">
    <source>
        <dbReference type="ARBA" id="ARBA00022692"/>
    </source>
</evidence>
<protein>
    <recommendedName>
        <fullName evidence="10">Major facilitator superfamily (MFS) profile domain-containing protein</fullName>
    </recommendedName>
</protein>
<evidence type="ECO:0000256" key="5">
    <source>
        <dbReference type="SAM" id="Phobius"/>
    </source>
</evidence>
<feature type="transmembrane region" description="Helical" evidence="5">
    <location>
        <begin position="151"/>
        <end position="172"/>
    </location>
</feature>
<feature type="transmembrane region" description="Helical" evidence="5">
    <location>
        <begin position="447"/>
        <end position="464"/>
    </location>
</feature>
<feature type="transmembrane region" description="Helical" evidence="5">
    <location>
        <begin position="324"/>
        <end position="345"/>
    </location>
</feature>
<evidence type="ECO:0000313" key="8">
    <source>
        <dbReference type="EMBL" id="KAK6631682.1"/>
    </source>
</evidence>